<comment type="caution">
    <text evidence="2">The sequence shown here is derived from an EMBL/GenBank/DDBJ whole genome shotgun (WGS) entry which is preliminary data.</text>
</comment>
<feature type="compositionally biased region" description="Polar residues" evidence="1">
    <location>
        <begin position="153"/>
        <end position="163"/>
    </location>
</feature>
<organism evidence="2">
    <name type="scientific">marine sediment metagenome</name>
    <dbReference type="NCBI Taxonomy" id="412755"/>
    <lineage>
        <taxon>unclassified sequences</taxon>
        <taxon>metagenomes</taxon>
        <taxon>ecological metagenomes</taxon>
    </lineage>
</organism>
<dbReference type="AlphaFoldDB" id="X1CMB4"/>
<name>X1CMB4_9ZZZZ</name>
<protein>
    <submittedName>
        <fullName evidence="2">Uncharacterized protein</fullName>
    </submittedName>
</protein>
<evidence type="ECO:0000256" key="1">
    <source>
        <dbReference type="SAM" id="MobiDB-lite"/>
    </source>
</evidence>
<evidence type="ECO:0000313" key="2">
    <source>
        <dbReference type="EMBL" id="GAG97318.1"/>
    </source>
</evidence>
<dbReference type="EMBL" id="BART01026473">
    <property type="protein sequence ID" value="GAG97318.1"/>
    <property type="molecule type" value="Genomic_DNA"/>
</dbReference>
<accession>X1CMB4</accession>
<feature type="compositionally biased region" description="Basic and acidic residues" evidence="1">
    <location>
        <begin position="135"/>
        <end position="150"/>
    </location>
</feature>
<feature type="region of interest" description="Disordered" evidence="1">
    <location>
        <begin position="127"/>
        <end position="176"/>
    </location>
</feature>
<gene>
    <name evidence="2" type="ORF">S01H4_47209</name>
</gene>
<reference evidence="2" key="1">
    <citation type="journal article" date="2014" name="Front. Microbiol.">
        <title>High frequency of phylogenetically diverse reductive dehalogenase-homologous genes in deep subseafloor sedimentary metagenomes.</title>
        <authorList>
            <person name="Kawai M."/>
            <person name="Futagami T."/>
            <person name="Toyoda A."/>
            <person name="Takaki Y."/>
            <person name="Nishi S."/>
            <person name="Hori S."/>
            <person name="Arai W."/>
            <person name="Tsubouchi T."/>
            <person name="Morono Y."/>
            <person name="Uchiyama I."/>
            <person name="Ito T."/>
            <person name="Fujiyama A."/>
            <person name="Inagaki F."/>
            <person name="Takami H."/>
        </authorList>
    </citation>
    <scope>NUCLEOTIDE SEQUENCE</scope>
    <source>
        <strain evidence="2">Expedition CK06-06</strain>
    </source>
</reference>
<proteinExistence type="predicted"/>
<sequence>MAKGGQTVTGGAPSMDFSNLQQGIQFAMQLKEMKRQFNVDSWFEQMKWQAENYTGGEQKFFEDNPDFMKRGLSHFAGGGRKGRNRADTMYEQLLRGEQSVDEISEELAAAIATRKLVATEKVAPGLVPSAMGKEPPQETVKETVSKDAEGGKTVTTERVQTGEQVEYPDEFRTTPG</sequence>
<feature type="non-terminal residue" evidence="2">
    <location>
        <position position="176"/>
    </location>
</feature>